<evidence type="ECO:0000256" key="3">
    <source>
        <dbReference type="ARBA" id="ARBA00022801"/>
    </source>
</evidence>
<evidence type="ECO:0000259" key="4">
    <source>
        <dbReference type="Pfam" id="PF04586"/>
    </source>
</evidence>
<dbReference type="EMBL" id="BLKX01000001">
    <property type="protein sequence ID" value="GFG78566.1"/>
    <property type="molecule type" value="Genomic_DNA"/>
</dbReference>
<evidence type="ECO:0000256" key="2">
    <source>
        <dbReference type="ARBA" id="ARBA00022670"/>
    </source>
</evidence>
<keyword evidence="6" id="KW-1185">Reference proteome</keyword>
<keyword evidence="1" id="KW-1188">Viral release from host cell</keyword>
<dbReference type="RefSeq" id="WP_242460417.1">
    <property type="nucleotide sequence ID" value="NZ_BLKX01000001.1"/>
</dbReference>
<organism evidence="5 6">
    <name type="scientific">Mycobacterium paragordonae</name>
    <dbReference type="NCBI Taxonomy" id="1389713"/>
    <lineage>
        <taxon>Bacteria</taxon>
        <taxon>Bacillati</taxon>
        <taxon>Actinomycetota</taxon>
        <taxon>Actinomycetes</taxon>
        <taxon>Mycobacteriales</taxon>
        <taxon>Mycobacteriaceae</taxon>
        <taxon>Mycobacterium</taxon>
    </lineage>
</organism>
<evidence type="ECO:0000256" key="1">
    <source>
        <dbReference type="ARBA" id="ARBA00022612"/>
    </source>
</evidence>
<dbReference type="InterPro" id="IPR054613">
    <property type="entry name" value="Peptidase_S78_dom"/>
</dbReference>
<proteinExistence type="predicted"/>
<evidence type="ECO:0000313" key="5">
    <source>
        <dbReference type="EMBL" id="GFG78566.1"/>
    </source>
</evidence>
<evidence type="ECO:0000313" key="6">
    <source>
        <dbReference type="Proteomes" id="UP000465240"/>
    </source>
</evidence>
<reference evidence="5 6" key="1">
    <citation type="journal article" date="2019" name="Emerg. Microbes Infect.">
        <title>Comprehensive subspecies identification of 175 nontuberculous mycobacteria species based on 7547 genomic profiles.</title>
        <authorList>
            <person name="Matsumoto Y."/>
            <person name="Kinjo T."/>
            <person name="Motooka D."/>
            <person name="Nabeya D."/>
            <person name="Jung N."/>
            <person name="Uechi K."/>
            <person name="Horii T."/>
            <person name="Iida T."/>
            <person name="Fujita J."/>
            <person name="Nakamura S."/>
        </authorList>
    </citation>
    <scope>NUCLEOTIDE SEQUENCE [LARGE SCALE GENOMIC DNA]</scope>
    <source>
        <strain evidence="5 6">JCM 18565</strain>
    </source>
</reference>
<accession>A0ABQ1C299</accession>
<keyword evidence="3" id="KW-0378">Hydrolase</keyword>
<dbReference type="Proteomes" id="UP000465240">
    <property type="component" value="Unassembled WGS sequence"/>
</dbReference>
<comment type="caution">
    <text evidence="5">The sequence shown here is derived from an EMBL/GenBank/DDBJ whole genome shotgun (WGS) entry which is preliminary data.</text>
</comment>
<name>A0ABQ1C299_9MYCO</name>
<protein>
    <recommendedName>
        <fullName evidence="4">Prohead serine protease domain-containing protein</fullName>
    </recommendedName>
</protein>
<keyword evidence="2" id="KW-0645">Protease</keyword>
<feature type="domain" description="Prohead serine protease" evidence="4">
    <location>
        <begin position="32"/>
        <end position="107"/>
    </location>
</feature>
<gene>
    <name evidence="5" type="ORF">MPRG_18420</name>
</gene>
<dbReference type="Pfam" id="PF04586">
    <property type="entry name" value="Peptidase_S78"/>
    <property type="match status" value="1"/>
</dbReference>
<sequence length="119" mass="13059">MSSILFRTATLEPGSGRTIYGRVVPYGETISVDDGYGEYRERFAPGAFRRSLTERGHKVRLFIGHDTRRLPIGKATSLRDEGDGVHAEFLVADTAAGNEALELVRSGGRLILSWLQGHA</sequence>